<dbReference type="NCBIfam" id="TIGR00219">
    <property type="entry name" value="mreC"/>
    <property type="match status" value="1"/>
</dbReference>
<sequence length="248" mass="27803">MFTVRRWWERYGSQLVLTGVVLGIALFVRQTQGALVSELYYQIVRPFQTGPRPEEAWSNARVEELEAQVEELTEQNQMLKNQLGYVQQRPTNVITAPIIGRSVEHWWEQVTLGRGSKDGIQEGYIVTGPGGLVGRVVKVTPNTSRVLLVSDPTSKVGAVVSRTRYMGFVRGESSDQAVMEFFEKVPDVEKGDKIVTSHVSHLFPAGIPIGEVESVDLEKSPAPEVIIRLTTPIQYLEWVVVEPFEPKL</sequence>
<evidence type="ECO:0000313" key="7">
    <source>
        <dbReference type="EMBL" id="MCW6037057.1"/>
    </source>
</evidence>
<dbReference type="Proteomes" id="UP001526426">
    <property type="component" value="Unassembled WGS sequence"/>
</dbReference>
<name>A0ABT3L6C5_9CYAN</name>
<evidence type="ECO:0000259" key="6">
    <source>
        <dbReference type="Pfam" id="PF04085"/>
    </source>
</evidence>
<comment type="caution">
    <text evidence="7">The sequence shown here is derived from an EMBL/GenBank/DDBJ whole genome shotgun (WGS) entry which is preliminary data.</text>
</comment>
<organism evidence="7 8">
    <name type="scientific">Spirulina subsalsa FACHB-351</name>
    <dbReference type="NCBI Taxonomy" id="234711"/>
    <lineage>
        <taxon>Bacteria</taxon>
        <taxon>Bacillati</taxon>
        <taxon>Cyanobacteriota</taxon>
        <taxon>Cyanophyceae</taxon>
        <taxon>Spirulinales</taxon>
        <taxon>Spirulinaceae</taxon>
        <taxon>Spirulina</taxon>
    </lineage>
</organism>
<dbReference type="PANTHER" id="PTHR34138:SF1">
    <property type="entry name" value="CELL SHAPE-DETERMINING PROTEIN MREC"/>
    <property type="match status" value="1"/>
</dbReference>
<evidence type="ECO:0000256" key="5">
    <source>
        <dbReference type="SAM" id="Coils"/>
    </source>
</evidence>
<accession>A0ABT3L6C5</accession>
<proteinExistence type="inferred from homology"/>
<feature type="coiled-coil region" evidence="5">
    <location>
        <begin position="55"/>
        <end position="89"/>
    </location>
</feature>
<dbReference type="InterPro" id="IPR055342">
    <property type="entry name" value="MreC_beta-barrel_core"/>
</dbReference>
<dbReference type="InterPro" id="IPR042177">
    <property type="entry name" value="Cell/Rod_1"/>
</dbReference>
<evidence type="ECO:0000256" key="2">
    <source>
        <dbReference type="ARBA" id="ARBA00013855"/>
    </source>
</evidence>
<protein>
    <recommendedName>
        <fullName evidence="2">Cell shape-determining protein MreC</fullName>
    </recommendedName>
    <alternativeName>
        <fullName evidence="4">Cell shape protein MreC</fullName>
    </alternativeName>
</protein>
<evidence type="ECO:0000313" key="8">
    <source>
        <dbReference type="Proteomes" id="UP001526426"/>
    </source>
</evidence>
<dbReference type="EMBL" id="JAIHOM010000055">
    <property type="protein sequence ID" value="MCW6037057.1"/>
    <property type="molecule type" value="Genomic_DNA"/>
</dbReference>
<keyword evidence="5" id="KW-0175">Coiled coil</keyword>
<dbReference type="Gene3D" id="2.40.10.350">
    <property type="entry name" value="Rod shape-determining protein MreC, domain 2"/>
    <property type="match status" value="1"/>
</dbReference>
<dbReference type="PANTHER" id="PTHR34138">
    <property type="entry name" value="CELL SHAPE-DETERMINING PROTEIN MREC"/>
    <property type="match status" value="1"/>
</dbReference>
<dbReference type="InterPro" id="IPR007221">
    <property type="entry name" value="MreC"/>
</dbReference>
<dbReference type="Gene3D" id="2.40.10.340">
    <property type="entry name" value="Rod shape-determining protein MreC, domain 1"/>
    <property type="match status" value="1"/>
</dbReference>
<keyword evidence="8" id="KW-1185">Reference proteome</keyword>
<dbReference type="NCBIfam" id="NF010527">
    <property type="entry name" value="PRK13922.6-2"/>
    <property type="match status" value="1"/>
</dbReference>
<comment type="similarity">
    <text evidence="1">Belongs to the MreC family.</text>
</comment>
<feature type="domain" description="Rod shape-determining protein MreC beta-barrel core" evidence="6">
    <location>
        <begin position="98"/>
        <end position="241"/>
    </location>
</feature>
<evidence type="ECO:0000256" key="3">
    <source>
        <dbReference type="ARBA" id="ARBA00022960"/>
    </source>
</evidence>
<keyword evidence="3" id="KW-0133">Cell shape</keyword>
<evidence type="ECO:0000256" key="4">
    <source>
        <dbReference type="ARBA" id="ARBA00032089"/>
    </source>
</evidence>
<dbReference type="RefSeq" id="WP_265264887.1">
    <property type="nucleotide sequence ID" value="NZ_JAIHOM010000055.1"/>
</dbReference>
<gene>
    <name evidence="7" type="primary">mreC</name>
    <name evidence="7" type="ORF">K4A83_12375</name>
</gene>
<reference evidence="7 8" key="1">
    <citation type="submission" date="2021-08" db="EMBL/GenBank/DDBJ databases">
        <title>Draft genome sequence of Spirulina subsalsa with high tolerance to salinity and hype-accumulation of phycocyanin.</title>
        <authorList>
            <person name="Pei H."/>
            <person name="Jiang L."/>
        </authorList>
    </citation>
    <scope>NUCLEOTIDE SEQUENCE [LARGE SCALE GENOMIC DNA]</scope>
    <source>
        <strain evidence="7 8">FACHB-351</strain>
    </source>
</reference>
<dbReference type="Pfam" id="PF04085">
    <property type="entry name" value="MreC"/>
    <property type="match status" value="1"/>
</dbReference>
<evidence type="ECO:0000256" key="1">
    <source>
        <dbReference type="ARBA" id="ARBA00009369"/>
    </source>
</evidence>
<dbReference type="InterPro" id="IPR042175">
    <property type="entry name" value="Cell/Rod_MreC_2"/>
</dbReference>